<feature type="region of interest" description="Disordered" evidence="1">
    <location>
        <begin position="1"/>
        <end position="23"/>
    </location>
</feature>
<dbReference type="InterPro" id="IPR032350">
    <property type="entry name" value="Nbr1_FW"/>
</dbReference>
<dbReference type="AlphaFoldDB" id="A0A3M2LX15"/>
<protein>
    <recommendedName>
        <fullName evidence="3">Nbr1 FW domain-containing protein</fullName>
    </recommendedName>
</protein>
<dbReference type="Proteomes" id="UP000282674">
    <property type="component" value="Unassembled WGS sequence"/>
</dbReference>
<organism evidence="4 5">
    <name type="scientific">Actinomadura harenae</name>
    <dbReference type="NCBI Taxonomy" id="2483351"/>
    <lineage>
        <taxon>Bacteria</taxon>
        <taxon>Bacillati</taxon>
        <taxon>Actinomycetota</taxon>
        <taxon>Actinomycetes</taxon>
        <taxon>Streptosporangiales</taxon>
        <taxon>Thermomonosporaceae</taxon>
        <taxon>Actinomadura</taxon>
    </lineage>
</organism>
<reference evidence="4 5" key="1">
    <citation type="submission" date="2018-10" db="EMBL/GenBank/DDBJ databases">
        <title>Isolation from soil.</title>
        <authorList>
            <person name="Hu J."/>
        </authorList>
    </citation>
    <scope>NUCLEOTIDE SEQUENCE [LARGE SCALE GENOMIC DNA]</scope>
    <source>
        <strain evidence="4 5">NEAU-Ht49</strain>
    </source>
</reference>
<feature type="region of interest" description="Disordered" evidence="1">
    <location>
        <begin position="125"/>
        <end position="223"/>
    </location>
</feature>
<proteinExistence type="predicted"/>
<evidence type="ECO:0000259" key="3">
    <source>
        <dbReference type="Pfam" id="PF16158"/>
    </source>
</evidence>
<feature type="domain" description="Nbr1 FW" evidence="3">
    <location>
        <begin position="304"/>
        <end position="395"/>
    </location>
</feature>
<accession>A0A3M2LX15</accession>
<evidence type="ECO:0000313" key="4">
    <source>
        <dbReference type="EMBL" id="RMI41877.1"/>
    </source>
</evidence>
<dbReference type="Pfam" id="PF16158">
    <property type="entry name" value="N_BRCA1_IG"/>
    <property type="match status" value="1"/>
</dbReference>
<gene>
    <name evidence="4" type="ORF">EBO15_21415</name>
</gene>
<name>A0A3M2LX15_9ACTN</name>
<keyword evidence="5" id="KW-1185">Reference proteome</keyword>
<keyword evidence="2" id="KW-0472">Membrane</keyword>
<dbReference type="GO" id="GO:0005975">
    <property type="term" value="P:carbohydrate metabolic process"/>
    <property type="evidence" value="ECO:0007669"/>
    <property type="project" value="UniProtKB-ARBA"/>
</dbReference>
<dbReference type="InterPro" id="IPR013783">
    <property type="entry name" value="Ig-like_fold"/>
</dbReference>
<feature type="region of interest" description="Disordered" evidence="1">
    <location>
        <begin position="253"/>
        <end position="273"/>
    </location>
</feature>
<evidence type="ECO:0000256" key="2">
    <source>
        <dbReference type="SAM" id="Phobius"/>
    </source>
</evidence>
<comment type="caution">
    <text evidence="4">The sequence shown here is derived from an EMBL/GenBank/DDBJ whole genome shotgun (WGS) entry which is preliminary data.</text>
</comment>
<dbReference type="EMBL" id="RFFG01000038">
    <property type="protein sequence ID" value="RMI41877.1"/>
    <property type="molecule type" value="Genomic_DNA"/>
</dbReference>
<feature type="compositionally biased region" description="Polar residues" evidence="1">
    <location>
        <begin position="253"/>
        <end position="264"/>
    </location>
</feature>
<keyword evidence="2" id="KW-1133">Transmembrane helix</keyword>
<keyword evidence="2" id="KW-0812">Transmembrane</keyword>
<evidence type="ECO:0000313" key="5">
    <source>
        <dbReference type="Proteomes" id="UP000282674"/>
    </source>
</evidence>
<evidence type="ECO:0000256" key="1">
    <source>
        <dbReference type="SAM" id="MobiDB-lite"/>
    </source>
</evidence>
<sequence>MSGRSGAISHTTLHEATKGNRLPSWGTTAEFVKACGGDPEDYRERWEQANLIVRGPSASLPPNAVGNANAPAQPSIAGQANVAGTPSVPAQANAANAAAVRPPGEAAASAVDAGERPSVHMVVGSQAQPVSDEPAASPFPPNETSATPPPPVHSAAPPQPSGQLTGPAPVSAQASGVAAPSVTPLHELPGGPASQPPAVLGGDLRGAAGGEQQVTPPLPAKRSKKRMRITYLAASAILATGVGAVIYTVVESTGGSKPQENVPSPSDRPSAAAAAVGCPVKPSQPAWAPPLHKGDAAAFVDDITLRDCTLVGTNTTVVKVWRIRNTGALYWRGYSLRRLDLPLRPDDCRTKTRVPINTTRPGDTVDIHVEITTPRKPGFCLARFKMLDTAGRVAFSGNRPVNFQLVVRGH</sequence>
<dbReference type="CDD" id="cd14947">
    <property type="entry name" value="NBR1_like"/>
    <property type="match status" value="1"/>
</dbReference>
<feature type="compositionally biased region" description="Pro residues" evidence="1">
    <location>
        <begin position="137"/>
        <end position="160"/>
    </location>
</feature>
<feature type="transmembrane region" description="Helical" evidence="2">
    <location>
        <begin position="229"/>
        <end position="250"/>
    </location>
</feature>
<dbReference type="Gene3D" id="2.60.40.10">
    <property type="entry name" value="Immunoglobulins"/>
    <property type="match status" value="1"/>
</dbReference>